<dbReference type="PROSITE" id="PS50011">
    <property type="entry name" value="PROTEIN_KINASE_DOM"/>
    <property type="match status" value="1"/>
</dbReference>
<dbReference type="EMBL" id="CAJNNW010010828">
    <property type="protein sequence ID" value="CAE8652524.1"/>
    <property type="molecule type" value="Genomic_DNA"/>
</dbReference>
<reference evidence="3" key="1">
    <citation type="submission" date="2021-02" db="EMBL/GenBank/DDBJ databases">
        <authorList>
            <person name="Dougan E. K."/>
            <person name="Rhodes N."/>
            <person name="Thang M."/>
            <person name="Chan C."/>
        </authorList>
    </citation>
    <scope>NUCLEOTIDE SEQUENCE</scope>
</reference>
<protein>
    <recommendedName>
        <fullName evidence="1">Protein kinase domain-containing protein</fullName>
    </recommendedName>
</protein>
<dbReference type="Proteomes" id="UP000654075">
    <property type="component" value="Unassembled WGS sequence"/>
</dbReference>
<dbReference type="InterPro" id="IPR008271">
    <property type="entry name" value="Ser/Thr_kinase_AS"/>
</dbReference>
<organism evidence="3 4">
    <name type="scientific">Polarella glacialis</name>
    <name type="common">Dinoflagellate</name>
    <dbReference type="NCBI Taxonomy" id="89957"/>
    <lineage>
        <taxon>Eukaryota</taxon>
        <taxon>Sar</taxon>
        <taxon>Alveolata</taxon>
        <taxon>Dinophyceae</taxon>
        <taxon>Suessiales</taxon>
        <taxon>Suessiaceae</taxon>
        <taxon>Polarella</taxon>
    </lineage>
</organism>
<keyword evidence="5" id="KW-1185">Reference proteome</keyword>
<dbReference type="EMBL" id="CAJNNV010004461">
    <property type="protein sequence ID" value="CAE8590780.1"/>
    <property type="molecule type" value="Genomic_DNA"/>
</dbReference>
<evidence type="ECO:0000313" key="2">
    <source>
        <dbReference type="EMBL" id="CAE8590780.1"/>
    </source>
</evidence>
<dbReference type="GO" id="GO:0005524">
    <property type="term" value="F:ATP binding"/>
    <property type="evidence" value="ECO:0007669"/>
    <property type="project" value="InterPro"/>
</dbReference>
<feature type="domain" description="Protein kinase" evidence="1">
    <location>
        <begin position="220"/>
        <end position="497"/>
    </location>
</feature>
<comment type="caution">
    <text evidence="3">The sequence shown here is derived from an EMBL/GenBank/DDBJ whole genome shotgun (WGS) entry which is preliminary data.</text>
</comment>
<dbReference type="PANTHER" id="PTHR24347">
    <property type="entry name" value="SERINE/THREONINE-PROTEIN KINASE"/>
    <property type="match status" value="1"/>
</dbReference>
<dbReference type="Pfam" id="PF00069">
    <property type="entry name" value="Pkinase"/>
    <property type="match status" value="1"/>
</dbReference>
<dbReference type="InterPro" id="IPR000719">
    <property type="entry name" value="Prot_kinase_dom"/>
</dbReference>
<dbReference type="AlphaFoldDB" id="A0A813IP32"/>
<evidence type="ECO:0000259" key="1">
    <source>
        <dbReference type="PROSITE" id="PS50011"/>
    </source>
</evidence>
<dbReference type="OrthoDB" id="4062651at2759"/>
<accession>A0A813IP32</accession>
<sequence length="666" mass="72885">MAGPMGDLLISSDAGVECPPDAKLDRLQMRLWLHPLHMDKPIPRAWRAPGAKSLGISSLKFLAAKATRSDLSISSLNFGGQLAEHRDQKMMTADTCPNVVLDQHNLLLTSSGIGCDHVVKVPLLFTDIAWAPVERCASAENSGTSSPAVDASMTPRYIIALAPRLAGNSSINEDREIGRSTLDKVWFLFVGGCSDSQFDKLLAELSGCGTVRWDLDEHYRMPGHPLGIGGLAQVYLGQGRGRTTPAQVAVKCLNPHDQQNDESQVLKELGFLTRFREHPHINRILSTYCSELSKAEDADGTSGFQPQWAFAMELATGGDLQNFVDSRGSLPEQEAVEMMCGVMSAVAHLHFHRVMHRDVKAVNILLADQGRAILADLGSAADIDDPVAMKINIGTPGYAAPEILDARPYGVKADMFAAGVLLYFAVSGTTPFQGRCTQQTLRRTLRCNVKFPTHFFGQCSQAVHVLVKTLLSEKPQDRPASNLCFEACWTQLLHPAGQGWLCAARAALDCLQQVKTQVFQVSESGPEHQEWVATSDSSSLRRHPAFNPESCRELSDCHAFNPESCRMLRTLSPIEEGLELLTQAPSIIPEQAELLLENDPQAPKVLEEHQAQSALVDQGRVVPQPPQVPPTRSNPRRFYLVSACSRGAQTGFRLLQQVRRDRLVGG</sequence>
<dbReference type="InterPro" id="IPR011009">
    <property type="entry name" value="Kinase-like_dom_sf"/>
</dbReference>
<evidence type="ECO:0000313" key="5">
    <source>
        <dbReference type="Proteomes" id="UP000654075"/>
    </source>
</evidence>
<dbReference type="SUPFAM" id="SSF56112">
    <property type="entry name" value="Protein kinase-like (PK-like)"/>
    <property type="match status" value="1"/>
</dbReference>
<dbReference type="GO" id="GO:0004672">
    <property type="term" value="F:protein kinase activity"/>
    <property type="evidence" value="ECO:0007669"/>
    <property type="project" value="InterPro"/>
</dbReference>
<dbReference type="PROSITE" id="PS00108">
    <property type="entry name" value="PROTEIN_KINASE_ST"/>
    <property type="match status" value="1"/>
</dbReference>
<proteinExistence type="predicted"/>
<evidence type="ECO:0000313" key="3">
    <source>
        <dbReference type="EMBL" id="CAE8652524.1"/>
    </source>
</evidence>
<dbReference type="Proteomes" id="UP000626109">
    <property type="component" value="Unassembled WGS sequence"/>
</dbReference>
<name>A0A813IP32_POLGL</name>
<evidence type="ECO:0000313" key="4">
    <source>
        <dbReference type="Proteomes" id="UP000626109"/>
    </source>
</evidence>
<gene>
    <name evidence="2" type="ORF">PGLA1383_LOCUS9496</name>
    <name evidence="3" type="ORF">PGLA2088_LOCUS9758</name>
</gene>
<dbReference type="SMART" id="SM00220">
    <property type="entry name" value="S_TKc"/>
    <property type="match status" value="1"/>
</dbReference>
<dbReference type="Gene3D" id="1.10.510.10">
    <property type="entry name" value="Transferase(Phosphotransferase) domain 1"/>
    <property type="match status" value="1"/>
</dbReference>